<dbReference type="PRINTS" id="PR00759">
    <property type="entry name" value="BASICPTASE"/>
</dbReference>
<dbReference type="Gene3D" id="4.10.410.10">
    <property type="entry name" value="Pancreatic trypsin inhibitor Kunitz domain"/>
    <property type="match status" value="2"/>
</dbReference>
<keyword evidence="1" id="KW-1015">Disulfide bond</keyword>
<dbReference type="SMART" id="SM00131">
    <property type="entry name" value="KU"/>
    <property type="match status" value="2"/>
</dbReference>
<sequence>MKLLLFLGTALTLVHSGHLIPDFCRLPKDEGQGTSFVYSVHYDQATDLCQPFLYRGQGGNQNRFSNERECMRNCSVNFDTIYPMDWTKACHFPKAEGKCSGTLLRYYYDSVHDKCKKFLYTGCFGNGNRFTDSNICNATCNGIHGVCTSLYYPHTQNPY</sequence>
<dbReference type="InterPro" id="IPR020901">
    <property type="entry name" value="Prtase_inh_Kunz-CS"/>
</dbReference>
<dbReference type="PROSITE" id="PS00280">
    <property type="entry name" value="BPTI_KUNITZ_1"/>
    <property type="match status" value="1"/>
</dbReference>
<dbReference type="PANTHER" id="PTHR10083:SF373">
    <property type="entry name" value="SERINE PEPTIDASE INHIBITOR, KUNITZ TYPE, 2"/>
    <property type="match status" value="1"/>
</dbReference>
<organism evidence="4 5">
    <name type="scientific">Neogobius melanostomus</name>
    <name type="common">round goby</name>
    <dbReference type="NCBI Taxonomy" id="47308"/>
    <lineage>
        <taxon>Eukaryota</taxon>
        <taxon>Metazoa</taxon>
        <taxon>Chordata</taxon>
        <taxon>Craniata</taxon>
        <taxon>Vertebrata</taxon>
        <taxon>Euteleostomi</taxon>
        <taxon>Actinopterygii</taxon>
        <taxon>Neopterygii</taxon>
        <taxon>Teleostei</taxon>
        <taxon>Neoteleostei</taxon>
        <taxon>Acanthomorphata</taxon>
        <taxon>Gobiaria</taxon>
        <taxon>Gobiiformes</taxon>
        <taxon>Gobioidei</taxon>
        <taxon>Gobiidae</taxon>
        <taxon>Benthophilinae</taxon>
        <taxon>Neogobiini</taxon>
        <taxon>Neogobius</taxon>
    </lineage>
</organism>
<evidence type="ECO:0000313" key="4">
    <source>
        <dbReference type="Ensembl" id="ENSNMLP00000009236.1"/>
    </source>
</evidence>
<dbReference type="InterPro" id="IPR050098">
    <property type="entry name" value="TFPI/VKTCI-like"/>
</dbReference>
<dbReference type="InterPro" id="IPR002223">
    <property type="entry name" value="Kunitz_BPTI"/>
</dbReference>
<dbReference type="GO" id="GO:0004867">
    <property type="term" value="F:serine-type endopeptidase inhibitor activity"/>
    <property type="evidence" value="ECO:0007669"/>
    <property type="project" value="InterPro"/>
</dbReference>
<dbReference type="GO" id="GO:0005615">
    <property type="term" value="C:extracellular space"/>
    <property type="evidence" value="ECO:0007669"/>
    <property type="project" value="TreeGrafter"/>
</dbReference>
<evidence type="ECO:0000259" key="3">
    <source>
        <dbReference type="PROSITE" id="PS50279"/>
    </source>
</evidence>
<reference evidence="4" key="1">
    <citation type="submission" date="2025-08" db="UniProtKB">
        <authorList>
            <consortium name="Ensembl"/>
        </authorList>
    </citation>
    <scope>IDENTIFICATION</scope>
</reference>
<dbReference type="PROSITE" id="PS50279">
    <property type="entry name" value="BPTI_KUNITZ_2"/>
    <property type="match status" value="2"/>
</dbReference>
<reference evidence="4" key="2">
    <citation type="submission" date="2025-09" db="UniProtKB">
        <authorList>
            <consortium name="Ensembl"/>
        </authorList>
    </citation>
    <scope>IDENTIFICATION</scope>
</reference>
<name>A0A8C6SVS5_9GOBI</name>
<keyword evidence="2" id="KW-0732">Signal</keyword>
<dbReference type="Pfam" id="PF00014">
    <property type="entry name" value="Kunitz_BPTI"/>
    <property type="match status" value="2"/>
</dbReference>
<keyword evidence="5" id="KW-1185">Reference proteome</keyword>
<dbReference type="SUPFAM" id="SSF57362">
    <property type="entry name" value="BPTI-like"/>
    <property type="match status" value="2"/>
</dbReference>
<dbReference type="AlphaFoldDB" id="A0A8C6SVS5"/>
<feature type="domain" description="BPTI/Kunitz inhibitor" evidence="3">
    <location>
        <begin position="24"/>
        <end position="74"/>
    </location>
</feature>
<feature type="chain" id="PRO_5034373397" description="BPTI/Kunitz inhibitor domain-containing protein" evidence="2">
    <location>
        <begin position="17"/>
        <end position="159"/>
    </location>
</feature>
<accession>A0A8C6SVS5</accession>
<evidence type="ECO:0000256" key="1">
    <source>
        <dbReference type="ARBA" id="ARBA00023157"/>
    </source>
</evidence>
<dbReference type="CDD" id="cd22593">
    <property type="entry name" value="Kunitz_conkunitzin"/>
    <property type="match status" value="1"/>
</dbReference>
<dbReference type="PANTHER" id="PTHR10083">
    <property type="entry name" value="KUNITZ-TYPE PROTEASE INHIBITOR-RELATED"/>
    <property type="match status" value="1"/>
</dbReference>
<feature type="domain" description="BPTI/Kunitz inhibitor" evidence="3">
    <location>
        <begin position="90"/>
        <end position="140"/>
    </location>
</feature>
<feature type="signal peptide" evidence="2">
    <location>
        <begin position="1"/>
        <end position="16"/>
    </location>
</feature>
<dbReference type="CDD" id="cd00109">
    <property type="entry name" value="Kunitz-type"/>
    <property type="match status" value="1"/>
</dbReference>
<dbReference type="Ensembl" id="ENSNMLT00000010449.1">
    <property type="protein sequence ID" value="ENSNMLP00000009236.1"/>
    <property type="gene ID" value="ENSNMLG00000006438.1"/>
</dbReference>
<proteinExistence type="predicted"/>
<protein>
    <recommendedName>
        <fullName evidence="3">BPTI/Kunitz inhibitor domain-containing protein</fullName>
    </recommendedName>
</protein>
<evidence type="ECO:0000313" key="5">
    <source>
        <dbReference type="Proteomes" id="UP000694523"/>
    </source>
</evidence>
<evidence type="ECO:0000256" key="2">
    <source>
        <dbReference type="SAM" id="SignalP"/>
    </source>
</evidence>
<dbReference type="InterPro" id="IPR036880">
    <property type="entry name" value="Kunitz_BPTI_sf"/>
</dbReference>
<dbReference type="Proteomes" id="UP000694523">
    <property type="component" value="Unplaced"/>
</dbReference>